<organism evidence="2 3">
    <name type="scientific">Syncephalastrum racemosum</name>
    <name type="common">Filamentous fungus</name>
    <dbReference type="NCBI Taxonomy" id="13706"/>
    <lineage>
        <taxon>Eukaryota</taxon>
        <taxon>Fungi</taxon>
        <taxon>Fungi incertae sedis</taxon>
        <taxon>Mucoromycota</taxon>
        <taxon>Mucoromycotina</taxon>
        <taxon>Mucoromycetes</taxon>
        <taxon>Mucorales</taxon>
        <taxon>Syncephalastraceae</taxon>
        <taxon>Syncephalastrum</taxon>
    </lineage>
</organism>
<reference evidence="2 3" key="1">
    <citation type="submission" date="2016-07" db="EMBL/GenBank/DDBJ databases">
        <title>Pervasive Adenine N6-methylation of Active Genes in Fungi.</title>
        <authorList>
            <consortium name="DOE Joint Genome Institute"/>
            <person name="Mondo S.J."/>
            <person name="Dannebaum R.O."/>
            <person name="Kuo R.C."/>
            <person name="Labutti K."/>
            <person name="Haridas S."/>
            <person name="Kuo A."/>
            <person name="Salamov A."/>
            <person name="Ahrendt S.R."/>
            <person name="Lipzen A."/>
            <person name="Sullivan W."/>
            <person name="Andreopoulos W.B."/>
            <person name="Clum A."/>
            <person name="Lindquist E."/>
            <person name="Daum C."/>
            <person name="Ramamoorthy G.K."/>
            <person name="Gryganskyi A."/>
            <person name="Culley D."/>
            <person name="Magnuson J.K."/>
            <person name="James T.Y."/>
            <person name="O'Malley M.A."/>
            <person name="Stajich J.E."/>
            <person name="Spatafora J.W."/>
            <person name="Visel A."/>
            <person name="Grigoriev I.V."/>
        </authorList>
    </citation>
    <scope>NUCLEOTIDE SEQUENCE [LARGE SCALE GENOMIC DNA]</scope>
    <source>
        <strain evidence="2 3">NRRL 2496</strain>
    </source>
</reference>
<evidence type="ECO:0000313" key="2">
    <source>
        <dbReference type="EMBL" id="ORY91360.1"/>
    </source>
</evidence>
<evidence type="ECO:0000313" key="3">
    <source>
        <dbReference type="Proteomes" id="UP000242180"/>
    </source>
</evidence>
<sequence length="52" mass="6217">MGLLRKADESARRMIMIRISHFSTFSVLFLRLTSGYIFFVLAYHRELPRQIQ</sequence>
<comment type="caution">
    <text evidence="2">The sequence shown here is derived from an EMBL/GenBank/DDBJ whole genome shotgun (WGS) entry which is preliminary data.</text>
</comment>
<name>A0A1X2H1R1_SYNRA</name>
<dbReference type="EMBL" id="MCGN01000011">
    <property type="protein sequence ID" value="ORY91360.1"/>
    <property type="molecule type" value="Genomic_DNA"/>
</dbReference>
<dbReference type="InParanoid" id="A0A1X2H1R1"/>
<proteinExistence type="predicted"/>
<keyword evidence="1" id="KW-0472">Membrane</keyword>
<keyword evidence="3" id="KW-1185">Reference proteome</keyword>
<evidence type="ECO:0000256" key="1">
    <source>
        <dbReference type="SAM" id="Phobius"/>
    </source>
</evidence>
<protein>
    <submittedName>
        <fullName evidence="2">Uncharacterized protein</fullName>
    </submittedName>
</protein>
<feature type="transmembrane region" description="Helical" evidence="1">
    <location>
        <begin position="21"/>
        <end position="43"/>
    </location>
</feature>
<keyword evidence="1" id="KW-1133">Transmembrane helix</keyword>
<dbReference type="AlphaFoldDB" id="A0A1X2H1R1"/>
<dbReference type="Proteomes" id="UP000242180">
    <property type="component" value="Unassembled WGS sequence"/>
</dbReference>
<accession>A0A1X2H1R1</accession>
<gene>
    <name evidence="2" type="ORF">BCR43DRAFT_498959</name>
</gene>
<keyword evidence="1" id="KW-0812">Transmembrane</keyword>